<sequence>MHVETYEITLGLLLPLHKIGSSILDCSNELNLPAYYIYEASKWIVEKINQNNYLIPGIEIKLELIDTCSSPFYATQELAHLTSSDAKVQPIAFVSSLPRDHYKQIVEFISSINYTLIATQDISIMDFPFGPKHGILQTATTSQSLIKSTIEQLKYFGWRYVSVVIDPDDLVSTAMFHHFQEMAIQEKICFISIEFIDGNGGGGNNTVRKLIENQKNGANIVILFINYMNTIQLMQSYRTNNKQFNNNNNNNDDDFNGNLHFIIVRDQNLELVYGFEEEYLGSIFIRESIGNINHFDNHFLDLVSNPSSSTSSRVKDK</sequence>
<evidence type="ECO:0000256" key="5">
    <source>
        <dbReference type="ARBA" id="ARBA00023170"/>
    </source>
</evidence>
<evidence type="ECO:0000256" key="1">
    <source>
        <dbReference type="ARBA" id="ARBA00004141"/>
    </source>
</evidence>
<keyword evidence="2" id="KW-0812">Transmembrane</keyword>
<dbReference type="OrthoDB" id="6366218at2759"/>
<reference evidence="8 9" key="1">
    <citation type="submission" date="2017-03" db="EMBL/GenBank/DDBJ databases">
        <title>Genome Survey of Euroglyphus maynei.</title>
        <authorList>
            <person name="Arlian L.G."/>
            <person name="Morgan M.S."/>
            <person name="Rider S.D."/>
        </authorList>
    </citation>
    <scope>NUCLEOTIDE SEQUENCE [LARGE SCALE GENOMIC DNA]</scope>
    <source>
        <strain evidence="8">Arlian Lab</strain>
        <tissue evidence="8">Whole body</tissue>
    </source>
</reference>
<gene>
    <name evidence="8" type="ORF">BLA29_007717</name>
</gene>
<evidence type="ECO:0000313" key="8">
    <source>
        <dbReference type="EMBL" id="OTF81021.1"/>
    </source>
</evidence>
<evidence type="ECO:0000259" key="7">
    <source>
        <dbReference type="Pfam" id="PF01094"/>
    </source>
</evidence>
<keyword evidence="6" id="KW-0325">Glycoprotein</keyword>
<accession>A0A1Y3BJ70</accession>
<comment type="subcellular location">
    <subcellularLocation>
        <location evidence="1">Membrane</location>
        <topology evidence="1">Multi-pass membrane protein</topology>
    </subcellularLocation>
</comment>
<comment type="caution">
    <text evidence="8">The sequence shown here is derived from an EMBL/GenBank/DDBJ whole genome shotgun (WGS) entry which is preliminary data.</text>
</comment>
<dbReference type="SUPFAM" id="SSF53822">
    <property type="entry name" value="Periplasmic binding protein-like I"/>
    <property type="match status" value="1"/>
</dbReference>
<feature type="domain" description="Receptor ligand binding region" evidence="7">
    <location>
        <begin position="45"/>
        <end position="235"/>
    </location>
</feature>
<dbReference type="InterPro" id="IPR000337">
    <property type="entry name" value="GPCR_3"/>
</dbReference>
<name>A0A1Y3BJ70_EURMA</name>
<keyword evidence="9" id="KW-1185">Reference proteome</keyword>
<dbReference type="Proteomes" id="UP000194236">
    <property type="component" value="Unassembled WGS sequence"/>
</dbReference>
<dbReference type="EMBL" id="MUJZ01015612">
    <property type="protein sequence ID" value="OTF81021.1"/>
    <property type="molecule type" value="Genomic_DNA"/>
</dbReference>
<organism evidence="8 9">
    <name type="scientific">Euroglyphus maynei</name>
    <name type="common">Mayne's house dust mite</name>
    <dbReference type="NCBI Taxonomy" id="6958"/>
    <lineage>
        <taxon>Eukaryota</taxon>
        <taxon>Metazoa</taxon>
        <taxon>Ecdysozoa</taxon>
        <taxon>Arthropoda</taxon>
        <taxon>Chelicerata</taxon>
        <taxon>Arachnida</taxon>
        <taxon>Acari</taxon>
        <taxon>Acariformes</taxon>
        <taxon>Sarcoptiformes</taxon>
        <taxon>Astigmata</taxon>
        <taxon>Psoroptidia</taxon>
        <taxon>Analgoidea</taxon>
        <taxon>Pyroglyphidae</taxon>
        <taxon>Pyroglyphinae</taxon>
        <taxon>Euroglyphus</taxon>
    </lineage>
</organism>
<dbReference type="InterPro" id="IPR028082">
    <property type="entry name" value="Peripla_BP_I"/>
</dbReference>
<keyword evidence="5" id="KW-0675">Receptor</keyword>
<evidence type="ECO:0000256" key="2">
    <source>
        <dbReference type="ARBA" id="ARBA00022692"/>
    </source>
</evidence>
<dbReference type="AlphaFoldDB" id="A0A1Y3BJ70"/>
<dbReference type="Pfam" id="PF01094">
    <property type="entry name" value="ANF_receptor"/>
    <property type="match status" value="1"/>
</dbReference>
<evidence type="ECO:0000256" key="6">
    <source>
        <dbReference type="ARBA" id="ARBA00023180"/>
    </source>
</evidence>
<keyword evidence="4" id="KW-0472">Membrane</keyword>
<dbReference type="PRINTS" id="PR00248">
    <property type="entry name" value="GPCRMGR"/>
</dbReference>
<protein>
    <recommendedName>
        <fullName evidence="7">Receptor ligand binding region domain-containing protein</fullName>
    </recommendedName>
</protein>
<evidence type="ECO:0000256" key="3">
    <source>
        <dbReference type="ARBA" id="ARBA00022989"/>
    </source>
</evidence>
<feature type="non-terminal residue" evidence="8">
    <location>
        <position position="317"/>
    </location>
</feature>
<evidence type="ECO:0000256" key="4">
    <source>
        <dbReference type="ARBA" id="ARBA00023136"/>
    </source>
</evidence>
<dbReference type="InterPro" id="IPR050726">
    <property type="entry name" value="mGluR"/>
</dbReference>
<dbReference type="PANTHER" id="PTHR24060">
    <property type="entry name" value="METABOTROPIC GLUTAMATE RECEPTOR"/>
    <property type="match status" value="1"/>
</dbReference>
<dbReference type="GO" id="GO:0016020">
    <property type="term" value="C:membrane"/>
    <property type="evidence" value="ECO:0007669"/>
    <property type="project" value="UniProtKB-SubCell"/>
</dbReference>
<proteinExistence type="predicted"/>
<dbReference type="GO" id="GO:0004930">
    <property type="term" value="F:G protein-coupled receptor activity"/>
    <property type="evidence" value="ECO:0007669"/>
    <property type="project" value="InterPro"/>
</dbReference>
<keyword evidence="3" id="KW-1133">Transmembrane helix</keyword>
<evidence type="ECO:0000313" key="9">
    <source>
        <dbReference type="Proteomes" id="UP000194236"/>
    </source>
</evidence>
<dbReference type="InterPro" id="IPR001828">
    <property type="entry name" value="ANF_lig-bd_rcpt"/>
</dbReference>
<dbReference type="Gene3D" id="3.40.50.2300">
    <property type="match status" value="1"/>
</dbReference>